<dbReference type="InterPro" id="IPR032466">
    <property type="entry name" value="Metal_Hydrolase"/>
</dbReference>
<evidence type="ECO:0000313" key="4">
    <source>
        <dbReference type="EMBL" id="RJP25457.1"/>
    </source>
</evidence>
<dbReference type="Pfam" id="PF04909">
    <property type="entry name" value="Amidohydro_2"/>
    <property type="match status" value="1"/>
</dbReference>
<feature type="domain" description="Amidohydrolase-related" evidence="3">
    <location>
        <begin position="4"/>
        <end position="268"/>
    </location>
</feature>
<dbReference type="EMBL" id="QZKU01000022">
    <property type="protein sequence ID" value="RJP25457.1"/>
    <property type="molecule type" value="Genomic_DNA"/>
</dbReference>
<organism evidence="4 5">
    <name type="scientific">Abyssobacteria bacterium (strain SURF_5)</name>
    <dbReference type="NCBI Taxonomy" id="2093360"/>
    <lineage>
        <taxon>Bacteria</taxon>
        <taxon>Pseudomonadati</taxon>
        <taxon>Candidatus Hydrogenedentota</taxon>
        <taxon>Candidatus Abyssobacteria</taxon>
    </lineage>
</organism>
<evidence type="ECO:0000259" key="3">
    <source>
        <dbReference type="Pfam" id="PF04909"/>
    </source>
</evidence>
<gene>
    <name evidence="4" type="ORF">C4520_02320</name>
</gene>
<dbReference type="Proteomes" id="UP000265882">
    <property type="component" value="Unassembled WGS sequence"/>
</dbReference>
<dbReference type="InterPro" id="IPR006680">
    <property type="entry name" value="Amidohydro-rel"/>
</dbReference>
<dbReference type="GO" id="GO:0016831">
    <property type="term" value="F:carboxy-lyase activity"/>
    <property type="evidence" value="ECO:0007669"/>
    <property type="project" value="InterPro"/>
</dbReference>
<evidence type="ECO:0000256" key="1">
    <source>
        <dbReference type="ARBA" id="ARBA00023239"/>
    </source>
</evidence>
<dbReference type="SUPFAM" id="SSF51556">
    <property type="entry name" value="Metallo-dependent hydrolases"/>
    <property type="match status" value="1"/>
</dbReference>
<comment type="caution">
    <text evidence="4">The sequence shown here is derived from an EMBL/GenBank/DDBJ whole genome shotgun (WGS) entry which is preliminary data.</text>
</comment>
<dbReference type="Gene3D" id="3.20.20.140">
    <property type="entry name" value="Metal-dependent hydrolases"/>
    <property type="match status" value="1"/>
</dbReference>
<dbReference type="GO" id="GO:0016787">
    <property type="term" value="F:hydrolase activity"/>
    <property type="evidence" value="ECO:0007669"/>
    <property type="project" value="InterPro"/>
</dbReference>
<feature type="compositionally biased region" description="Basic and acidic residues" evidence="2">
    <location>
        <begin position="280"/>
        <end position="290"/>
    </location>
</feature>
<protein>
    <recommendedName>
        <fullName evidence="3">Amidohydrolase-related domain-containing protein</fullName>
    </recommendedName>
</protein>
<accession>A0A3A4NYB0</accession>
<name>A0A3A4NYB0_ABYX5</name>
<evidence type="ECO:0000313" key="5">
    <source>
        <dbReference type="Proteomes" id="UP000265882"/>
    </source>
</evidence>
<proteinExistence type="predicted"/>
<keyword evidence="1" id="KW-0456">Lyase</keyword>
<dbReference type="AlphaFoldDB" id="A0A3A4NYB0"/>
<sequence length="297" mass="34415">MMFIDAHVHVVSFDIRQEFQRMGLSAIFDHCPPEQTRQAIESLLGDMDKADVDSSIAITSCALDIFNEYHKTRPQRIFIGYLYDSRNPKSGFRALRRTVDAYPHLVKCVKTMFPYLGQHPLQKEFAPLYRFCEQRSLPIQFHIGGDPNMENLSNPLYFGKLSSLFPKLSIVCLHGGGGMFQNLPLLMKLWPNIYLEVEALQLNEAEGSRQPHTLQYLLQHIDSSRLMFGSDRIFPEEKYFWRVQAARSLSSEQAEDVCWRTANRVFDLGLDRRRRPRAAAKTEKKVEKKKITTNKIK</sequence>
<evidence type="ECO:0000256" key="2">
    <source>
        <dbReference type="SAM" id="MobiDB-lite"/>
    </source>
</evidence>
<feature type="region of interest" description="Disordered" evidence="2">
    <location>
        <begin position="276"/>
        <end position="297"/>
    </location>
</feature>
<reference evidence="4 5" key="1">
    <citation type="journal article" date="2017" name="ISME J.">
        <title>Energy and carbon metabolisms in a deep terrestrial subsurface fluid microbial community.</title>
        <authorList>
            <person name="Momper L."/>
            <person name="Jungbluth S.P."/>
            <person name="Lee M.D."/>
            <person name="Amend J.P."/>
        </authorList>
    </citation>
    <scope>NUCLEOTIDE SEQUENCE [LARGE SCALE GENOMIC DNA]</scope>
    <source>
        <strain evidence="4">SURF_5</strain>
    </source>
</reference>
<dbReference type="InterPro" id="IPR032465">
    <property type="entry name" value="ACMSD"/>
</dbReference>
<dbReference type="PANTHER" id="PTHR21240">
    <property type="entry name" value="2-AMINO-3-CARBOXYLMUCONATE-6-SEMIALDEHYDE DECARBOXYLASE"/>
    <property type="match status" value="1"/>
</dbReference>